<dbReference type="Gene3D" id="1.10.10.10">
    <property type="entry name" value="Winged helix-like DNA-binding domain superfamily/Winged helix DNA-binding domain"/>
    <property type="match status" value="1"/>
</dbReference>
<sequence>MAKAFHVSKTQLYQQLTKLEDAGILSSREIGNLRIYFFNPRSPIKNELRALLEKYIDTNMPKESNPDFYLIRKRPRSRGKKLGGAYERSK</sequence>
<dbReference type="CDD" id="cd00090">
    <property type="entry name" value="HTH_ARSR"/>
    <property type="match status" value="1"/>
</dbReference>
<evidence type="ECO:0000313" key="2">
    <source>
        <dbReference type="EMBL" id="AFY02515.1"/>
    </source>
</evidence>
<dbReference type="InterPro" id="IPR036390">
    <property type="entry name" value="WH_DNA-bd_sf"/>
</dbReference>
<dbReference type="InterPro" id="IPR011991">
    <property type="entry name" value="ArsR-like_HTH"/>
</dbReference>
<dbReference type="GO" id="GO:0006355">
    <property type="term" value="P:regulation of DNA-templated transcription"/>
    <property type="evidence" value="ECO:0007669"/>
    <property type="project" value="UniProtKB-ARBA"/>
</dbReference>
<dbReference type="PATRIC" id="fig|1069642.3.peg.2805"/>
<dbReference type="InterPro" id="IPR036388">
    <property type="entry name" value="WH-like_DNA-bd_sf"/>
</dbReference>
<reference evidence="2 3" key="1">
    <citation type="journal article" date="2012" name="BMC Genomics">
        <title>Genome analysis of a simultaneously predatory and prey-independent, novel Bdellovibrio bacteriovorus from the River Tiber, supports in silico predictions of both ancient and recent lateral gene transfer from diverse bacteria.</title>
        <authorList>
            <person name="Hobley L."/>
            <person name="Lerner T.R."/>
            <person name="Williams L.E."/>
            <person name="Lambert C."/>
            <person name="Till R."/>
            <person name="Milner D.S."/>
            <person name="Basford S.M."/>
            <person name="Capeness M.J."/>
            <person name="Fenton A.K."/>
            <person name="Atterbury R.J."/>
            <person name="Harris M.A."/>
            <person name="Sockett R.E."/>
        </authorList>
    </citation>
    <scope>NUCLEOTIDE SEQUENCE [LARGE SCALE GENOMIC DNA]</scope>
    <source>
        <strain evidence="2 3">Tiberius</strain>
    </source>
</reference>
<dbReference type="EMBL" id="CP002930">
    <property type="protein sequence ID" value="AFY02515.1"/>
    <property type="molecule type" value="Genomic_DNA"/>
</dbReference>
<proteinExistence type="predicted"/>
<gene>
    <name evidence="2" type="ORF">Bdt_2834</name>
</gene>
<name>K7Z0H5_BDEBC</name>
<evidence type="ECO:0000256" key="1">
    <source>
        <dbReference type="SAM" id="MobiDB-lite"/>
    </source>
</evidence>
<accession>K7Z0H5</accession>
<dbReference type="HOGENOM" id="CLU_169577_0_0_7"/>
<protein>
    <submittedName>
        <fullName evidence="2">Putative transcriptional regulator</fullName>
    </submittedName>
</protein>
<evidence type="ECO:0000313" key="3">
    <source>
        <dbReference type="Proteomes" id="UP000010074"/>
    </source>
</evidence>
<organism evidence="2 3">
    <name type="scientific">Bdellovibrio bacteriovorus str. Tiberius</name>
    <dbReference type="NCBI Taxonomy" id="1069642"/>
    <lineage>
        <taxon>Bacteria</taxon>
        <taxon>Pseudomonadati</taxon>
        <taxon>Bdellovibrionota</taxon>
        <taxon>Bdellovibrionia</taxon>
        <taxon>Bdellovibrionales</taxon>
        <taxon>Pseudobdellovibrionaceae</taxon>
        <taxon>Bdellovibrio</taxon>
    </lineage>
</organism>
<dbReference type="Proteomes" id="UP000010074">
    <property type="component" value="Chromosome"/>
</dbReference>
<dbReference type="AlphaFoldDB" id="K7Z0H5"/>
<dbReference type="STRING" id="1069642.Bdt_2834"/>
<dbReference type="SUPFAM" id="SSF46785">
    <property type="entry name" value="Winged helix' DNA-binding domain"/>
    <property type="match status" value="1"/>
</dbReference>
<feature type="compositionally biased region" description="Basic residues" evidence="1">
    <location>
        <begin position="71"/>
        <end position="81"/>
    </location>
</feature>
<dbReference type="KEGG" id="bbat:Bdt_2834"/>
<feature type="region of interest" description="Disordered" evidence="1">
    <location>
        <begin position="63"/>
        <end position="90"/>
    </location>
</feature>